<dbReference type="InterPro" id="IPR036116">
    <property type="entry name" value="FN3_sf"/>
</dbReference>
<evidence type="ECO:0000259" key="3">
    <source>
        <dbReference type="PROSITE" id="PS50853"/>
    </source>
</evidence>
<reference evidence="4" key="1">
    <citation type="submission" date="2020-05" db="EMBL/GenBank/DDBJ databases">
        <authorList>
            <person name="Chiriac C."/>
            <person name="Salcher M."/>
            <person name="Ghai R."/>
            <person name="Kavagutti S V."/>
        </authorList>
    </citation>
    <scope>NUCLEOTIDE SEQUENCE</scope>
</reference>
<name>A0A6J5YFW5_9ZZZZ</name>
<gene>
    <name evidence="4" type="ORF">UFOPK1392_02090</name>
    <name evidence="5" type="ORF">UFOPK3733_02356</name>
</gene>
<dbReference type="EMBL" id="CAEMXZ010000132">
    <property type="protein sequence ID" value="CAB4324325.1"/>
    <property type="molecule type" value="Genomic_DNA"/>
</dbReference>
<protein>
    <submittedName>
        <fullName evidence="4">Unannotated protein</fullName>
    </submittedName>
</protein>
<dbReference type="PANTHER" id="PTHR13817">
    <property type="entry name" value="TITIN"/>
    <property type="match status" value="1"/>
</dbReference>
<dbReference type="SMART" id="SM00060">
    <property type="entry name" value="FN3"/>
    <property type="match status" value="1"/>
</dbReference>
<evidence type="ECO:0000256" key="2">
    <source>
        <dbReference type="SAM" id="MobiDB-lite"/>
    </source>
</evidence>
<evidence type="ECO:0000313" key="4">
    <source>
        <dbReference type="EMBL" id="CAB4324325.1"/>
    </source>
</evidence>
<dbReference type="PROSITE" id="PS50853">
    <property type="entry name" value="FN3"/>
    <property type="match status" value="1"/>
</dbReference>
<evidence type="ECO:0000256" key="1">
    <source>
        <dbReference type="ARBA" id="ARBA00022737"/>
    </source>
</evidence>
<evidence type="ECO:0000313" key="5">
    <source>
        <dbReference type="EMBL" id="CAB4959453.1"/>
    </source>
</evidence>
<dbReference type="AlphaFoldDB" id="A0A6J5YFW5"/>
<dbReference type="EMBL" id="CAFBNC010000208">
    <property type="protein sequence ID" value="CAB4959453.1"/>
    <property type="molecule type" value="Genomic_DNA"/>
</dbReference>
<dbReference type="PRINTS" id="PR00014">
    <property type="entry name" value="FNTYPEIII"/>
</dbReference>
<proteinExistence type="predicted"/>
<dbReference type="InterPro" id="IPR050964">
    <property type="entry name" value="Striated_Muscle_Regulatory"/>
</dbReference>
<dbReference type="Pfam" id="PF00041">
    <property type="entry name" value="fn3"/>
    <property type="match status" value="1"/>
</dbReference>
<keyword evidence="1" id="KW-0677">Repeat</keyword>
<organism evidence="4">
    <name type="scientific">freshwater metagenome</name>
    <dbReference type="NCBI Taxonomy" id="449393"/>
    <lineage>
        <taxon>unclassified sequences</taxon>
        <taxon>metagenomes</taxon>
        <taxon>ecological metagenomes</taxon>
    </lineage>
</organism>
<dbReference type="PANTHER" id="PTHR13817:SF73">
    <property type="entry name" value="FIBRONECTIN TYPE-III DOMAIN-CONTAINING PROTEIN"/>
    <property type="match status" value="1"/>
</dbReference>
<dbReference type="CDD" id="cd00063">
    <property type="entry name" value="FN3"/>
    <property type="match status" value="1"/>
</dbReference>
<accession>A0A6J5YFW5</accession>
<feature type="region of interest" description="Disordered" evidence="2">
    <location>
        <begin position="122"/>
        <end position="159"/>
    </location>
</feature>
<sequence length="159" mass="15749">MTEGATYTFSVVATNKNGTSPAASSAATLIPENTDPPTTAPTAPQDVTVSASIGSATITWTAPESDGGSAITEYVVTGAPGDATCTATAPELTCEITGLTEGATYTFSVVATNEIGTSPAASSAATLIPESTDPTTPPTTTPTTTTPRTVDQVVPSFTG</sequence>
<dbReference type="SUPFAM" id="SSF49265">
    <property type="entry name" value="Fibronectin type III"/>
    <property type="match status" value="1"/>
</dbReference>
<dbReference type="InterPro" id="IPR003961">
    <property type="entry name" value="FN3_dom"/>
</dbReference>
<dbReference type="Gene3D" id="2.60.40.10">
    <property type="entry name" value="Immunoglobulins"/>
    <property type="match status" value="1"/>
</dbReference>
<feature type="domain" description="Fibronectin type-III" evidence="3">
    <location>
        <begin position="40"/>
        <end position="131"/>
    </location>
</feature>
<dbReference type="InterPro" id="IPR013783">
    <property type="entry name" value="Ig-like_fold"/>
</dbReference>